<feature type="non-terminal residue" evidence="2">
    <location>
        <position position="92"/>
    </location>
</feature>
<gene>
    <name evidence="2" type="ORF">DDY73_06170</name>
</gene>
<name>A0A354M236_9BACT</name>
<accession>A0A354M236</accession>
<organism evidence="2 3">
    <name type="scientific">Coprobacter fastidiosus</name>
    <dbReference type="NCBI Taxonomy" id="1099853"/>
    <lineage>
        <taxon>Bacteria</taxon>
        <taxon>Pseudomonadati</taxon>
        <taxon>Bacteroidota</taxon>
        <taxon>Bacteroidia</taxon>
        <taxon>Bacteroidales</taxon>
        <taxon>Barnesiellaceae</taxon>
        <taxon>Coprobacter</taxon>
    </lineage>
</organism>
<protein>
    <submittedName>
        <fullName evidence="2">Sugar hydrolase</fullName>
    </submittedName>
</protein>
<sequence length="92" mass="10180">SIGFIRPKMADGSWRTPYDPFINVHGRGDFCEGNGWQYTFFVPQNPEGLILLFGGDEGFTKKLDEFYVAEGDLGEYAAPDISGLIGQYAHGN</sequence>
<reference evidence="2 3" key="1">
    <citation type="journal article" date="2018" name="Nat. Biotechnol.">
        <title>A standardized bacterial taxonomy based on genome phylogeny substantially revises the tree of life.</title>
        <authorList>
            <person name="Parks D.H."/>
            <person name="Chuvochina M."/>
            <person name="Waite D.W."/>
            <person name="Rinke C."/>
            <person name="Skarshewski A."/>
            <person name="Chaumeil P.A."/>
            <person name="Hugenholtz P."/>
        </authorList>
    </citation>
    <scope>NUCLEOTIDE SEQUENCE [LARGE SCALE GENOMIC DNA]</scope>
    <source>
        <strain evidence="2">UBA11482</strain>
    </source>
</reference>
<dbReference type="PANTHER" id="PTHR12143">
    <property type="entry name" value="PEPTIDE N-GLYCANASE PNGASE -RELATED"/>
    <property type="match status" value="1"/>
</dbReference>
<dbReference type="Proteomes" id="UP000262954">
    <property type="component" value="Unassembled WGS sequence"/>
</dbReference>
<dbReference type="AlphaFoldDB" id="A0A354M236"/>
<feature type="domain" description="Glycosyl hydrolase family 92" evidence="1">
    <location>
        <begin position="2"/>
        <end position="92"/>
    </location>
</feature>
<dbReference type="GO" id="GO:0005829">
    <property type="term" value="C:cytosol"/>
    <property type="evidence" value="ECO:0007669"/>
    <property type="project" value="TreeGrafter"/>
</dbReference>
<evidence type="ECO:0000313" key="3">
    <source>
        <dbReference type="Proteomes" id="UP000262954"/>
    </source>
</evidence>
<feature type="non-terminal residue" evidence="2">
    <location>
        <position position="1"/>
    </location>
</feature>
<evidence type="ECO:0000313" key="2">
    <source>
        <dbReference type="EMBL" id="HBJ08575.1"/>
    </source>
</evidence>
<dbReference type="GO" id="GO:0000224">
    <property type="term" value="F:peptide-N4-(N-acetyl-beta-glucosaminyl)asparagine amidase activity"/>
    <property type="evidence" value="ECO:0007669"/>
    <property type="project" value="TreeGrafter"/>
</dbReference>
<dbReference type="Gene3D" id="1.20.1610.10">
    <property type="entry name" value="alpha-1,2-mannosidases domains"/>
    <property type="match status" value="1"/>
</dbReference>
<dbReference type="Pfam" id="PF07971">
    <property type="entry name" value="Glyco_hydro_92"/>
    <property type="match status" value="1"/>
</dbReference>
<dbReference type="InterPro" id="IPR050883">
    <property type="entry name" value="PNGase"/>
</dbReference>
<dbReference type="EMBL" id="DNWC01000083">
    <property type="protein sequence ID" value="HBJ08575.1"/>
    <property type="molecule type" value="Genomic_DNA"/>
</dbReference>
<proteinExistence type="predicted"/>
<comment type="caution">
    <text evidence="2">The sequence shown here is derived from an EMBL/GenBank/DDBJ whole genome shotgun (WGS) entry which is preliminary data.</text>
</comment>
<dbReference type="InterPro" id="IPR012939">
    <property type="entry name" value="Glyco_hydro_92"/>
</dbReference>
<keyword evidence="2" id="KW-0378">Hydrolase</keyword>
<evidence type="ECO:0000259" key="1">
    <source>
        <dbReference type="Pfam" id="PF07971"/>
    </source>
</evidence>
<dbReference type="PANTHER" id="PTHR12143:SF39">
    <property type="entry name" value="SECRETED PROTEIN"/>
    <property type="match status" value="1"/>
</dbReference>
<dbReference type="GO" id="GO:0006516">
    <property type="term" value="P:glycoprotein catabolic process"/>
    <property type="evidence" value="ECO:0007669"/>
    <property type="project" value="TreeGrafter"/>
</dbReference>